<keyword evidence="2" id="KW-1185">Reference proteome</keyword>
<dbReference type="EMBL" id="RDQH01000339">
    <property type="protein sequence ID" value="RXH78948.1"/>
    <property type="molecule type" value="Genomic_DNA"/>
</dbReference>
<name>A0A498I5E1_MALDO</name>
<dbReference type="AlphaFoldDB" id="A0A498I5E1"/>
<dbReference type="Proteomes" id="UP000290289">
    <property type="component" value="Chromosome 13"/>
</dbReference>
<reference evidence="1 2" key="1">
    <citation type="submission" date="2018-10" db="EMBL/GenBank/DDBJ databases">
        <title>A high-quality apple genome assembly.</title>
        <authorList>
            <person name="Hu J."/>
        </authorList>
    </citation>
    <scope>NUCLEOTIDE SEQUENCE [LARGE SCALE GENOMIC DNA]</scope>
    <source>
        <strain evidence="2">cv. HFTH1</strain>
        <tissue evidence="1">Young leaf</tissue>
    </source>
</reference>
<accession>A0A498I5E1</accession>
<sequence>MEEMRSNVVNAHHKLMNRTPFRRLFKAYHENLINDGVCRKCDANIYKAFFFFCEITATITAKDVAEIFGLPYEGEEINLNSRKRKSILEERILRVVKLPGSVHEGDFVRLVCLYLCLALFFNKSGNNTSLYMVGYVEDTTKMKGYVWTVAVNNWLLDTWENVNESVTSCVMFCECTHLINPISRREHLPLKEVVQVDGGSPKTPEKERKILQLHSHCGG</sequence>
<gene>
    <name evidence="1" type="ORF">DVH24_034155</name>
</gene>
<evidence type="ECO:0000313" key="1">
    <source>
        <dbReference type="EMBL" id="RXH78948.1"/>
    </source>
</evidence>
<evidence type="ECO:0008006" key="3">
    <source>
        <dbReference type="Google" id="ProtNLM"/>
    </source>
</evidence>
<proteinExistence type="predicted"/>
<organism evidence="1 2">
    <name type="scientific">Malus domestica</name>
    <name type="common">Apple</name>
    <name type="synonym">Pyrus malus</name>
    <dbReference type="NCBI Taxonomy" id="3750"/>
    <lineage>
        <taxon>Eukaryota</taxon>
        <taxon>Viridiplantae</taxon>
        <taxon>Streptophyta</taxon>
        <taxon>Embryophyta</taxon>
        <taxon>Tracheophyta</taxon>
        <taxon>Spermatophyta</taxon>
        <taxon>Magnoliopsida</taxon>
        <taxon>eudicotyledons</taxon>
        <taxon>Gunneridae</taxon>
        <taxon>Pentapetalae</taxon>
        <taxon>rosids</taxon>
        <taxon>fabids</taxon>
        <taxon>Rosales</taxon>
        <taxon>Rosaceae</taxon>
        <taxon>Amygdaloideae</taxon>
        <taxon>Maleae</taxon>
        <taxon>Malus</taxon>
    </lineage>
</organism>
<comment type="caution">
    <text evidence="1">The sequence shown here is derived from an EMBL/GenBank/DDBJ whole genome shotgun (WGS) entry which is preliminary data.</text>
</comment>
<protein>
    <recommendedName>
        <fullName evidence="3">Aminotransferase-like plant mobile domain-containing protein</fullName>
    </recommendedName>
</protein>
<evidence type="ECO:0000313" key="2">
    <source>
        <dbReference type="Proteomes" id="UP000290289"/>
    </source>
</evidence>